<gene>
    <name evidence="2" type="ORF">Q7514_30275</name>
</gene>
<evidence type="ECO:0000313" key="3">
    <source>
        <dbReference type="Proteomes" id="UP001336020"/>
    </source>
</evidence>
<dbReference type="EMBL" id="JAUTXY010000022">
    <property type="protein sequence ID" value="MEE2061820.1"/>
    <property type="molecule type" value="Genomic_DNA"/>
</dbReference>
<dbReference type="Proteomes" id="UP001336020">
    <property type="component" value="Unassembled WGS sequence"/>
</dbReference>
<keyword evidence="1" id="KW-0472">Membrane</keyword>
<protein>
    <submittedName>
        <fullName evidence="2">Uncharacterized protein</fullName>
    </submittedName>
</protein>
<sequence length="65" mass="6876">MTVLGWALWFGAFVCAVAFLTCCAMLVNQRKSTGTQIIEDTTLLRIMIAAAVIGSTSGLTNAILP</sequence>
<comment type="caution">
    <text evidence="2">The sequence shown here is derived from an EMBL/GenBank/DDBJ whole genome shotgun (WGS) entry which is preliminary data.</text>
</comment>
<proteinExistence type="predicted"/>
<reference evidence="2 3" key="1">
    <citation type="submission" date="2023-07" db="EMBL/GenBank/DDBJ databases">
        <authorList>
            <person name="Girao M."/>
            <person name="Carvalho M.F."/>
        </authorList>
    </citation>
    <scope>NUCLEOTIDE SEQUENCE [LARGE SCALE GENOMIC DNA]</scope>
    <source>
        <strain evidence="2 3">YIM65754</strain>
    </source>
</reference>
<accession>A0ABU7LJS6</accession>
<keyword evidence="1" id="KW-0812">Transmembrane</keyword>
<keyword evidence="3" id="KW-1185">Reference proteome</keyword>
<organism evidence="2 3">
    <name type="scientific">Rhodococcus artemisiae</name>
    <dbReference type="NCBI Taxonomy" id="714159"/>
    <lineage>
        <taxon>Bacteria</taxon>
        <taxon>Bacillati</taxon>
        <taxon>Actinomycetota</taxon>
        <taxon>Actinomycetes</taxon>
        <taxon>Mycobacteriales</taxon>
        <taxon>Nocardiaceae</taxon>
        <taxon>Rhodococcus</taxon>
    </lineage>
</organism>
<feature type="transmembrane region" description="Helical" evidence="1">
    <location>
        <begin position="6"/>
        <end position="27"/>
    </location>
</feature>
<feature type="transmembrane region" description="Helical" evidence="1">
    <location>
        <begin position="43"/>
        <end position="64"/>
    </location>
</feature>
<evidence type="ECO:0000256" key="1">
    <source>
        <dbReference type="SAM" id="Phobius"/>
    </source>
</evidence>
<evidence type="ECO:0000313" key="2">
    <source>
        <dbReference type="EMBL" id="MEE2061820.1"/>
    </source>
</evidence>
<dbReference type="RefSeq" id="WP_330136959.1">
    <property type="nucleotide sequence ID" value="NZ_JAUTXY010000022.1"/>
</dbReference>
<keyword evidence="1" id="KW-1133">Transmembrane helix</keyword>
<name>A0ABU7LJS6_9NOCA</name>